<dbReference type="InterPro" id="IPR001952">
    <property type="entry name" value="Alkaline_phosphatase"/>
</dbReference>
<dbReference type="PRINTS" id="PR00113">
    <property type="entry name" value="ALKPHPHTASE"/>
</dbReference>
<comment type="cofactor">
    <cofactor evidence="3">
        <name>Zn(2+)</name>
        <dbReference type="ChEBI" id="CHEBI:29105"/>
    </cofactor>
    <text evidence="3">Binds 2 Zn(2+) ions.</text>
</comment>
<feature type="region of interest" description="Disordered" evidence="5">
    <location>
        <begin position="123"/>
        <end position="146"/>
    </location>
</feature>
<dbReference type="PANTHER" id="PTHR11596">
    <property type="entry name" value="ALKALINE PHOSPHATASE"/>
    <property type="match status" value="1"/>
</dbReference>
<keyword evidence="7" id="KW-1185">Reference proteome</keyword>
<comment type="caution">
    <text evidence="6">The sequence shown here is derived from an EMBL/GenBank/DDBJ whole genome shotgun (WGS) entry which is preliminary data.</text>
</comment>
<dbReference type="RefSeq" id="WP_007570898.1">
    <property type="nucleotide sequence ID" value="NZ_AGUD01000025.1"/>
</dbReference>
<feature type="binding site" evidence="3">
    <location>
        <position position="354"/>
    </location>
    <ligand>
        <name>Zn(2+)</name>
        <dbReference type="ChEBI" id="CHEBI:29105"/>
        <label>2</label>
    </ligand>
</feature>
<evidence type="ECO:0000256" key="1">
    <source>
        <dbReference type="ARBA" id="ARBA00022553"/>
    </source>
</evidence>
<dbReference type="Proteomes" id="UP000005143">
    <property type="component" value="Unassembled WGS sequence"/>
</dbReference>
<comment type="similarity">
    <text evidence="4">Belongs to the alkaline phosphatase family.</text>
</comment>
<evidence type="ECO:0000313" key="6">
    <source>
        <dbReference type="EMBL" id="EHN12416.1"/>
    </source>
</evidence>
<gene>
    <name evidence="6" type="ORF">PAI11_06830</name>
</gene>
<dbReference type="EMBL" id="AGUD01000025">
    <property type="protein sequence ID" value="EHN12416.1"/>
    <property type="molecule type" value="Genomic_DNA"/>
</dbReference>
<reference evidence="6 7" key="1">
    <citation type="journal article" date="2013" name="Biodegradation">
        <title>Quantitative proteomic analysis of ibuprofen-degrading Patulibacter sp. strain I11.</title>
        <authorList>
            <person name="Almeida B."/>
            <person name="Kjeldal H."/>
            <person name="Lolas I."/>
            <person name="Knudsen A.D."/>
            <person name="Carvalho G."/>
            <person name="Nielsen K.L."/>
            <person name="Barreto Crespo M.T."/>
            <person name="Stensballe A."/>
            <person name="Nielsen J.L."/>
        </authorList>
    </citation>
    <scope>NUCLEOTIDE SEQUENCE [LARGE SCALE GENOMIC DNA]</scope>
    <source>
        <strain evidence="6 7">I11</strain>
    </source>
</reference>
<keyword evidence="3" id="KW-0479">Metal-binding</keyword>
<feature type="region of interest" description="Disordered" evidence="5">
    <location>
        <begin position="472"/>
        <end position="510"/>
    </location>
</feature>
<feature type="binding site" evidence="3">
    <location>
        <position position="392"/>
    </location>
    <ligand>
        <name>Zn(2+)</name>
        <dbReference type="ChEBI" id="CHEBI:29105"/>
        <label>2</label>
    </ligand>
</feature>
<feature type="binding site" evidence="3">
    <location>
        <position position="62"/>
    </location>
    <ligand>
        <name>Zn(2+)</name>
        <dbReference type="ChEBI" id="CHEBI:29105"/>
        <label>2</label>
    </ligand>
</feature>
<sequence>MKTPWNRTSRGPLVAVAVAAAVAVGGGAALAVGPLGTADRSADLAGQIDSAKPRNVILLIGDGTDDSIITAARNYEKGAAGRFEALDALPFTGDMTTFGLKNGPGPTYPINYVSDSAPTASGWSTGHKTVDSRLSQGPSTADSVPGTDYKTVLETYREQGKRTGNVSTAAITDATPAAAASHINLRACQGPENMANCAATKKSSGGKGSVAEQLVDNKIDVILGGGRNRFMQNTDAGPTVLDYAENQHGYRYVATNDALAAVTSLEGGPVLGLFSGGTVADPKATTGENMTPLYDPLVATAQPGAGGPDQRCVPANRGTQPRLADMTRKAIELLDNPKGFFLQVESAMVDKQEHAADACGAIGDLAELDRATKVALDYQAAHPDTLIIVTGDHGHSTQIVPADEPFSARTATLKTADGDPMKLAYNTNYPGGGLSTTHTGTQIRVAAKGPQAANVTGLIDQTDLFQTLLGRAPSTLPGGPTTTVTTPGPTTTVTGPTKTVTAPAATPKPGAGLALGSSSISRRALRSGVAVSVVARDAQTVRVELRRGSKRLASKTLGASGGSARLKAKTGRGTLKVVVTATGKGGTATASRSLRVR</sequence>
<evidence type="ECO:0000313" key="7">
    <source>
        <dbReference type="Proteomes" id="UP000005143"/>
    </source>
</evidence>
<feature type="binding site" evidence="3">
    <location>
        <position position="393"/>
    </location>
    <ligand>
        <name>Zn(2+)</name>
        <dbReference type="ChEBI" id="CHEBI:29105"/>
        <label>2</label>
    </ligand>
</feature>
<comment type="cofactor">
    <cofactor evidence="3">
        <name>Mg(2+)</name>
        <dbReference type="ChEBI" id="CHEBI:18420"/>
    </cofactor>
    <text evidence="3">Binds 1 Mg(2+) ion.</text>
</comment>
<feature type="binding site" evidence="3">
    <location>
        <position position="345"/>
    </location>
    <ligand>
        <name>Mg(2+)</name>
        <dbReference type="ChEBI" id="CHEBI:18420"/>
    </ligand>
</feature>
<keyword evidence="3" id="KW-0460">Magnesium</keyword>
<keyword evidence="1" id="KW-0597">Phosphoprotein</keyword>
<feature type="binding site" evidence="3">
    <location>
        <position position="438"/>
    </location>
    <ligand>
        <name>Zn(2+)</name>
        <dbReference type="ChEBI" id="CHEBI:29105"/>
        <label>2</label>
    </ligand>
</feature>
<keyword evidence="6" id="KW-0378">Hydrolase</keyword>
<feature type="compositionally biased region" description="Polar residues" evidence="5">
    <location>
        <begin position="123"/>
        <end position="142"/>
    </location>
</feature>
<dbReference type="InterPro" id="IPR017850">
    <property type="entry name" value="Alkaline_phosphatase_core_sf"/>
</dbReference>
<feature type="active site" description="Phosphoserine intermediate" evidence="2">
    <location>
        <position position="116"/>
    </location>
</feature>
<dbReference type="Pfam" id="PF00245">
    <property type="entry name" value="Alk_phosphatase"/>
    <property type="match status" value="2"/>
</dbReference>
<dbReference type="GO" id="GO:0046872">
    <property type="term" value="F:metal ion binding"/>
    <property type="evidence" value="ECO:0007669"/>
    <property type="project" value="UniProtKB-KW"/>
</dbReference>
<feature type="compositionally biased region" description="Low complexity" evidence="5">
    <location>
        <begin position="475"/>
        <end position="510"/>
    </location>
</feature>
<evidence type="ECO:0000256" key="3">
    <source>
        <dbReference type="PIRSR" id="PIRSR601952-2"/>
    </source>
</evidence>
<accession>H0E1M1</accession>
<feature type="binding site" evidence="3">
    <location>
        <position position="62"/>
    </location>
    <ligand>
        <name>Mg(2+)</name>
        <dbReference type="ChEBI" id="CHEBI:18420"/>
    </ligand>
</feature>
<organism evidence="6 7">
    <name type="scientific">Patulibacter medicamentivorans</name>
    <dbReference type="NCBI Taxonomy" id="1097667"/>
    <lineage>
        <taxon>Bacteria</taxon>
        <taxon>Bacillati</taxon>
        <taxon>Actinomycetota</taxon>
        <taxon>Thermoleophilia</taxon>
        <taxon>Solirubrobacterales</taxon>
        <taxon>Patulibacteraceae</taxon>
        <taxon>Patulibacter</taxon>
    </lineage>
</organism>
<evidence type="ECO:0000256" key="5">
    <source>
        <dbReference type="SAM" id="MobiDB-lite"/>
    </source>
</evidence>
<dbReference type="SUPFAM" id="SSF53649">
    <property type="entry name" value="Alkaline phosphatase-like"/>
    <property type="match status" value="1"/>
</dbReference>
<dbReference type="SMART" id="SM00098">
    <property type="entry name" value="alkPPc"/>
    <property type="match status" value="1"/>
</dbReference>
<keyword evidence="3" id="KW-0862">Zinc</keyword>
<proteinExistence type="inferred from homology"/>
<dbReference type="AlphaFoldDB" id="H0E1M1"/>
<dbReference type="CDD" id="cd16012">
    <property type="entry name" value="ALP"/>
    <property type="match status" value="1"/>
</dbReference>
<feature type="binding site" evidence="3">
    <location>
        <position position="173"/>
    </location>
    <ligand>
        <name>Mg(2+)</name>
        <dbReference type="ChEBI" id="CHEBI:18420"/>
    </ligand>
</feature>
<dbReference type="GO" id="GO:0004035">
    <property type="term" value="F:alkaline phosphatase activity"/>
    <property type="evidence" value="ECO:0007669"/>
    <property type="project" value="UniProtKB-EC"/>
</dbReference>
<evidence type="ECO:0000256" key="4">
    <source>
        <dbReference type="RuleBase" id="RU003946"/>
    </source>
</evidence>
<dbReference type="Gene3D" id="3.40.720.10">
    <property type="entry name" value="Alkaline Phosphatase, subunit A"/>
    <property type="match status" value="1"/>
</dbReference>
<dbReference type="EC" id="3.1.3.1" evidence="6"/>
<feature type="binding site" evidence="3">
    <location>
        <position position="175"/>
    </location>
    <ligand>
        <name>Mg(2+)</name>
        <dbReference type="ChEBI" id="CHEBI:18420"/>
    </ligand>
</feature>
<name>H0E1M1_9ACTN</name>
<protein>
    <submittedName>
        <fullName evidence="6">Alkaline phosphatase</fullName>
        <ecNumber evidence="6">3.1.3.1</ecNumber>
    </submittedName>
</protein>
<dbReference type="PATRIC" id="fig|1097667.3.peg.680"/>
<feature type="binding site" evidence="3">
    <location>
        <position position="350"/>
    </location>
    <ligand>
        <name>Zn(2+)</name>
        <dbReference type="ChEBI" id="CHEBI:29105"/>
        <label>2</label>
    </ligand>
</feature>
<evidence type="ECO:0000256" key="2">
    <source>
        <dbReference type="PIRSR" id="PIRSR601952-1"/>
    </source>
</evidence>
<dbReference type="PANTHER" id="PTHR11596:SF5">
    <property type="entry name" value="ALKALINE PHOSPHATASE"/>
    <property type="match status" value="1"/>
</dbReference>